<dbReference type="Pfam" id="PF00090">
    <property type="entry name" value="TSP_1"/>
    <property type="match status" value="3"/>
</dbReference>
<evidence type="ECO:0000313" key="2">
    <source>
        <dbReference type="EMBL" id="CEM02051.1"/>
    </source>
</evidence>
<dbReference type="PROSITE" id="PS50092">
    <property type="entry name" value="TSP1"/>
    <property type="match status" value="3"/>
</dbReference>
<evidence type="ECO:0000256" key="1">
    <source>
        <dbReference type="SAM" id="MobiDB-lite"/>
    </source>
</evidence>
<dbReference type="GO" id="GO:0007155">
    <property type="term" value="P:cell adhesion"/>
    <property type="evidence" value="ECO:0007669"/>
    <property type="project" value="TreeGrafter"/>
</dbReference>
<dbReference type="Proteomes" id="UP000041254">
    <property type="component" value="Unassembled WGS sequence"/>
</dbReference>
<accession>A0A0G4EUP8</accession>
<sequence>MGGEARRRPLFAGLVKGVLMPFVWSVRVFFKPFLVYEDSPDSPTSSHRGRSLSLPPSPSPSRRHSPQYRIGNASRRLMTVVTALPILLAAAHLPARSYEGRLDSGGGGGDCGVHDCLSECADGCLWGWVGDGVCDESCRQEDCQFDRNDCRDHGQFSSRRSSRVSALRASRRLQTSNQTISANFSNPPPAIPPLSLGASPPDDGMASDCPYFSIDFPEDAEAQRGIGRIDVYGTYNQIKAPSNLSDFEALLSEAGLSALAVGGRPLWMRIGGTVYRIPQSRYPMMTPQPNAPRTLAWCAREGKWVLALVGEGDSKRGEYGDGAGETLYVPNAIDCSPLRGKVLGGYGWGNGALASMEGGRGGRAVVSGHRDRRQPWFRLQDSRDFELVCKPSASCERSSLDPSIKLRGPPPEESGRLIDQIYTSVLYKPPREVAFTCKSANAELVGATQGLCLLRGRWVLNQPSPPTCKFAECEYGEWSEWSGCSLECVRGSRLGNQTRTRTVEGSPDEDGCSNTLEVRECLGVRKCRTECEYGAWGQWSECSATCRSDADMGTQRRSRSIEVYAEDTDGEPLPASECLDTTQPRTCPDLPNCPCELSDWGDWSECLSPWGDDCGPGKQKRSRTIERDGADCAHLSEERNCNLKTCAPRPRQLSLRDDCPQVSPKFLALRFEAPFNPTNKEEGGAWVTMCWFDLSSATPGEISQVMSGQGDSERPVVTFEDYFFYYVRNNNKSVEWRPASSSSDSTYSCNDGRDTWEIPMLRVDQEPIKDPINPNDSMFLVEIACDEEGNPIM</sequence>
<dbReference type="EMBL" id="CDMY01000316">
    <property type="protein sequence ID" value="CEM02051.1"/>
    <property type="molecule type" value="Genomic_DNA"/>
</dbReference>
<dbReference type="STRING" id="1169540.A0A0G4EUP8"/>
<dbReference type="Gene3D" id="2.20.100.10">
    <property type="entry name" value="Thrombospondin type-1 (TSP1) repeat"/>
    <property type="match status" value="3"/>
</dbReference>
<evidence type="ECO:0008006" key="4">
    <source>
        <dbReference type="Google" id="ProtNLM"/>
    </source>
</evidence>
<dbReference type="SMART" id="SM00209">
    <property type="entry name" value="TSP1"/>
    <property type="match status" value="3"/>
</dbReference>
<dbReference type="PANTHER" id="PTHR11311:SF15">
    <property type="entry name" value="SPONDIN-2"/>
    <property type="match status" value="1"/>
</dbReference>
<dbReference type="InterPro" id="IPR036383">
    <property type="entry name" value="TSP1_rpt_sf"/>
</dbReference>
<dbReference type="PANTHER" id="PTHR11311">
    <property type="entry name" value="SPONDIN"/>
    <property type="match status" value="1"/>
</dbReference>
<proteinExistence type="predicted"/>
<dbReference type="AlphaFoldDB" id="A0A0G4EUP8"/>
<gene>
    <name evidence="2" type="ORF">Vbra_13438</name>
</gene>
<feature type="region of interest" description="Disordered" evidence="1">
    <location>
        <begin position="179"/>
        <end position="199"/>
    </location>
</feature>
<protein>
    <recommendedName>
        <fullName evidence="4">Spondin domain-containing protein</fullName>
    </recommendedName>
</protein>
<organism evidence="2 3">
    <name type="scientific">Vitrella brassicaformis (strain CCMP3155)</name>
    <dbReference type="NCBI Taxonomy" id="1169540"/>
    <lineage>
        <taxon>Eukaryota</taxon>
        <taxon>Sar</taxon>
        <taxon>Alveolata</taxon>
        <taxon>Colpodellida</taxon>
        <taxon>Vitrellaceae</taxon>
        <taxon>Vitrella</taxon>
    </lineage>
</organism>
<dbReference type="InterPro" id="IPR051418">
    <property type="entry name" value="Spondin/Thrombospondin_T1"/>
</dbReference>
<dbReference type="SUPFAM" id="SSF82895">
    <property type="entry name" value="TSP-1 type 1 repeat"/>
    <property type="match status" value="3"/>
</dbReference>
<dbReference type="GO" id="GO:0031012">
    <property type="term" value="C:extracellular matrix"/>
    <property type="evidence" value="ECO:0007669"/>
    <property type="project" value="TreeGrafter"/>
</dbReference>
<keyword evidence="3" id="KW-1185">Reference proteome</keyword>
<reference evidence="2 3" key="1">
    <citation type="submission" date="2014-11" db="EMBL/GenBank/DDBJ databases">
        <authorList>
            <person name="Zhu J."/>
            <person name="Qi W."/>
            <person name="Song R."/>
        </authorList>
    </citation>
    <scope>NUCLEOTIDE SEQUENCE [LARGE SCALE GENOMIC DNA]</scope>
</reference>
<dbReference type="InParanoid" id="A0A0G4EUP8"/>
<evidence type="ECO:0000313" key="3">
    <source>
        <dbReference type="Proteomes" id="UP000041254"/>
    </source>
</evidence>
<feature type="region of interest" description="Disordered" evidence="1">
    <location>
        <begin position="40"/>
        <end position="67"/>
    </location>
</feature>
<dbReference type="Gene3D" id="3.30.300.320">
    <property type="match status" value="1"/>
</dbReference>
<dbReference type="InterPro" id="IPR000884">
    <property type="entry name" value="TSP1_rpt"/>
</dbReference>
<dbReference type="OrthoDB" id="408189at2759"/>
<name>A0A0G4EUP8_VITBC</name>
<dbReference type="VEuPathDB" id="CryptoDB:Vbra_13438"/>